<evidence type="ECO:0000313" key="1">
    <source>
        <dbReference type="EMBL" id="MEX3742871.1"/>
    </source>
</evidence>
<organism evidence="1 2">
    <name type="scientific">Mycolicibacterium porcinum</name>
    <dbReference type="NCBI Taxonomy" id="39693"/>
    <lineage>
        <taxon>Bacteria</taxon>
        <taxon>Bacillati</taxon>
        <taxon>Actinomycetota</taxon>
        <taxon>Actinomycetes</taxon>
        <taxon>Mycobacteriales</taxon>
        <taxon>Mycobacteriaceae</taxon>
        <taxon>Mycolicibacterium</taxon>
    </lineage>
</organism>
<sequence length="112" mass="12512">MSSGYVSAAQVIDLLRGARLDPTQWDLSEIVRKANAWITDNLNELSYMGAGWPPQDRAAHLAEFGSLTAIDFIEQCVIEAGPDAAPWQELQRRADAGEFDDWPPIWTADRPR</sequence>
<name>A0ABV3VRL0_9MYCO</name>
<accession>A0ABV3VRL0</accession>
<keyword evidence="2" id="KW-1185">Reference proteome</keyword>
<evidence type="ECO:0000313" key="2">
    <source>
        <dbReference type="Proteomes" id="UP001558474"/>
    </source>
</evidence>
<reference evidence="1 2" key="1">
    <citation type="submission" date="2024-04" db="EMBL/GenBank/DDBJ databases">
        <title>Genomic Markers of Mycobacteria.</title>
        <authorList>
            <person name="Soliman M.S."/>
            <person name="Elkholy A."/>
            <person name="Soliman N.S."/>
            <person name="Abbas A."/>
            <person name="Khayrat S."/>
            <person name="Shawky S."/>
        </authorList>
    </citation>
    <scope>NUCLEOTIDE SEQUENCE [LARGE SCALE GENOMIC DNA]</scope>
    <source>
        <strain evidence="1 2">Egy-CU-AM5</strain>
    </source>
</reference>
<proteinExistence type="predicted"/>
<comment type="caution">
    <text evidence="1">The sequence shown here is derived from an EMBL/GenBank/DDBJ whole genome shotgun (WGS) entry which is preliminary data.</text>
</comment>
<dbReference type="EMBL" id="JBDLOU010000122">
    <property type="protein sequence ID" value="MEX3742871.1"/>
    <property type="molecule type" value="Genomic_DNA"/>
</dbReference>
<dbReference type="RefSeq" id="WP_346404469.1">
    <property type="nucleotide sequence ID" value="NZ_JBDLOU010000122.1"/>
</dbReference>
<protein>
    <submittedName>
        <fullName evidence="1">Uncharacterized protein</fullName>
    </submittedName>
</protein>
<gene>
    <name evidence="1" type="ORF">ABFW12_31985</name>
</gene>
<dbReference type="Proteomes" id="UP001558474">
    <property type="component" value="Unassembled WGS sequence"/>
</dbReference>